<dbReference type="EMBL" id="LWGR01000003">
    <property type="protein sequence ID" value="KZM75377.1"/>
    <property type="molecule type" value="Genomic_DNA"/>
</dbReference>
<reference evidence="6 7" key="1">
    <citation type="submission" date="2016-04" db="EMBL/GenBank/DDBJ databases">
        <authorList>
            <person name="Evans L.H."/>
            <person name="Alamgir A."/>
            <person name="Owens N."/>
            <person name="Weber N.D."/>
            <person name="Virtaneva K."/>
            <person name="Barbian K."/>
            <person name="Babar A."/>
            <person name="Rosenke K."/>
        </authorList>
    </citation>
    <scope>NUCLEOTIDE SEQUENCE [LARGE SCALE GENOMIC DNA]</scope>
    <source>
        <strain evidence="6 7">IFM 0406</strain>
    </source>
</reference>
<gene>
    <name evidence="6" type="ORF">AWN90_18490</name>
</gene>
<evidence type="ECO:0000313" key="6">
    <source>
        <dbReference type="EMBL" id="KZM75377.1"/>
    </source>
</evidence>
<evidence type="ECO:0000259" key="5">
    <source>
        <dbReference type="Pfam" id="PF00890"/>
    </source>
</evidence>
<evidence type="ECO:0000256" key="3">
    <source>
        <dbReference type="ARBA" id="ARBA00022827"/>
    </source>
</evidence>
<dbReference type="PANTHER" id="PTHR43400:SF10">
    <property type="entry name" value="3-OXOSTEROID 1-DEHYDROGENASE"/>
    <property type="match status" value="1"/>
</dbReference>
<keyword evidence="3" id="KW-0274">FAD</keyword>
<sequence>MTPPDPSTGRKLVEDEMPCAEVVVVGSGGAGLLAAAVAADAGLSVTVLERTALLGGTTAVSGGMLWVPGNAPMAAAGIEDSPDDALRYLDLVTEGTVPRARLEHYVKAAPEMVQWLLEHTPVRLFPIDRPDYHSEWPGARNVGRCLDNEPFPTADRPGLLGRIRRGPQFPPLTYHERHLARFDGPDRELLERRRSEGVLTVGAALVAGLVAACDDRGVRFVTEARATALLRADGRVTGVRTADGREFPAANVVLAGGGFEWNAVLRTAFLGDIPVLPASPPGNEGDCLTMALAAGAAVERMSQAWWVPALAGVPERYDGAPLTRHLVGERCLPGSIMVDRHGRRFVNEAVNYHDITRVLFNFDADQHRPDHLPVWLVFDETFRTRYQVGTASPREPAPDWFTSAATPAALAAAIGVDPDELTRTIERFSAHARAGSDPDFHRGETAHDRYYGDPRHGGNPCLGELAAPPFHAVPVVPGALGTKGGPVTGPAGEVLGTDGTAVPGLFACGNVSATVMGPGYPGSGGTLGPALTAAYCLGTALARRPRG</sequence>
<dbReference type="SUPFAM" id="SSF56425">
    <property type="entry name" value="Succinate dehydrogenase/fumarate reductase flavoprotein, catalytic domain"/>
    <property type="match status" value="1"/>
</dbReference>
<keyword evidence="2" id="KW-0285">Flavoprotein</keyword>
<dbReference type="Proteomes" id="UP000076512">
    <property type="component" value="Unassembled WGS sequence"/>
</dbReference>
<dbReference type="PRINTS" id="PR00420">
    <property type="entry name" value="RNGMNOXGNASE"/>
</dbReference>
<accession>A0A164PC76</accession>
<dbReference type="InterPro" id="IPR003953">
    <property type="entry name" value="FAD-dep_OxRdtase_2_FAD-bd"/>
</dbReference>
<proteinExistence type="predicted"/>
<dbReference type="AlphaFoldDB" id="A0A164PC76"/>
<comment type="cofactor">
    <cofactor evidence="1">
        <name>FAD</name>
        <dbReference type="ChEBI" id="CHEBI:57692"/>
    </cofactor>
</comment>
<dbReference type="Pfam" id="PF00890">
    <property type="entry name" value="FAD_binding_2"/>
    <property type="match status" value="1"/>
</dbReference>
<comment type="caution">
    <text evidence="6">The sequence shown here is derived from an EMBL/GenBank/DDBJ whole genome shotgun (WGS) entry which is preliminary data.</text>
</comment>
<dbReference type="STRING" id="455432.AWN90_18490"/>
<evidence type="ECO:0000256" key="1">
    <source>
        <dbReference type="ARBA" id="ARBA00001974"/>
    </source>
</evidence>
<dbReference type="GO" id="GO:0008202">
    <property type="term" value="P:steroid metabolic process"/>
    <property type="evidence" value="ECO:0007669"/>
    <property type="project" value="UniProtKB-ARBA"/>
</dbReference>
<dbReference type="GO" id="GO:0033765">
    <property type="term" value="F:steroid dehydrogenase activity, acting on the CH-CH group of donors"/>
    <property type="evidence" value="ECO:0007669"/>
    <property type="project" value="UniProtKB-ARBA"/>
</dbReference>
<dbReference type="InterPro" id="IPR050315">
    <property type="entry name" value="FAD-oxidoreductase_2"/>
</dbReference>
<name>A0A164PC76_9NOCA</name>
<dbReference type="Gene3D" id="3.50.50.60">
    <property type="entry name" value="FAD/NAD(P)-binding domain"/>
    <property type="match status" value="2"/>
</dbReference>
<evidence type="ECO:0000256" key="4">
    <source>
        <dbReference type="ARBA" id="ARBA00023002"/>
    </source>
</evidence>
<evidence type="ECO:0000313" key="7">
    <source>
        <dbReference type="Proteomes" id="UP000076512"/>
    </source>
</evidence>
<feature type="domain" description="FAD-dependent oxidoreductase 2 FAD-binding" evidence="5">
    <location>
        <begin position="22"/>
        <end position="527"/>
    </location>
</feature>
<keyword evidence="7" id="KW-1185">Reference proteome</keyword>
<protein>
    <submittedName>
        <fullName evidence="6">Fumarate reductase</fullName>
    </submittedName>
</protein>
<dbReference type="SUPFAM" id="SSF51905">
    <property type="entry name" value="FAD/NAD(P)-binding domain"/>
    <property type="match status" value="1"/>
</dbReference>
<dbReference type="PANTHER" id="PTHR43400">
    <property type="entry name" value="FUMARATE REDUCTASE"/>
    <property type="match status" value="1"/>
</dbReference>
<evidence type="ECO:0000256" key="2">
    <source>
        <dbReference type="ARBA" id="ARBA00022630"/>
    </source>
</evidence>
<keyword evidence="4" id="KW-0560">Oxidoreductase</keyword>
<dbReference type="InterPro" id="IPR027477">
    <property type="entry name" value="Succ_DH/fumarate_Rdtase_cat_sf"/>
</dbReference>
<dbReference type="InterPro" id="IPR036188">
    <property type="entry name" value="FAD/NAD-bd_sf"/>
</dbReference>
<organism evidence="6 7">
    <name type="scientific">Nocardia terpenica</name>
    <dbReference type="NCBI Taxonomy" id="455432"/>
    <lineage>
        <taxon>Bacteria</taxon>
        <taxon>Bacillati</taxon>
        <taxon>Actinomycetota</taxon>
        <taxon>Actinomycetes</taxon>
        <taxon>Mycobacteriales</taxon>
        <taxon>Nocardiaceae</taxon>
        <taxon>Nocardia</taxon>
    </lineage>
</organism>